<gene>
    <name evidence="2" type="ORF">ACFOX3_01385</name>
</gene>
<keyword evidence="3" id="KW-1185">Reference proteome</keyword>
<organism evidence="2 3">
    <name type="scientific">Simiduia curdlanivorans</name>
    <dbReference type="NCBI Taxonomy" id="1492769"/>
    <lineage>
        <taxon>Bacteria</taxon>
        <taxon>Pseudomonadati</taxon>
        <taxon>Pseudomonadota</taxon>
        <taxon>Gammaproteobacteria</taxon>
        <taxon>Cellvibrionales</taxon>
        <taxon>Cellvibrionaceae</taxon>
        <taxon>Simiduia</taxon>
    </lineage>
</organism>
<keyword evidence="1" id="KW-0732">Signal</keyword>
<feature type="signal peptide" evidence="1">
    <location>
        <begin position="1"/>
        <end position="20"/>
    </location>
</feature>
<comment type="caution">
    <text evidence="2">The sequence shown here is derived from an EMBL/GenBank/DDBJ whole genome shotgun (WGS) entry which is preliminary data.</text>
</comment>
<evidence type="ECO:0000256" key="1">
    <source>
        <dbReference type="SAM" id="SignalP"/>
    </source>
</evidence>
<sequence length="727" mass="78214">MKCILNLILASLVYSLAACGGGGGGGGGSSEASTSISLSTSQVAFTTETYQRDKKAITANFKGDGVVVGTPPGVALPSWLAVEEVSTSASTVVFNVIVEYPSTVGTYTATLRFVTGKSNGDEVTYKDLDVALTVVAPSFISTVSGNSPLPPTQQLSLGSGINGADYSATINYGQPPVSNWLDLTLSGTTFTVAANTTDLTPGDYTAILNFKANGKAETVRTVNYHVAAPTLTHSPISSLTIGSGSSQSELITSTQISSNSSALSWELTGQSGLLSAQLDYNANRIDISVDPSTLAEKANGNYQEWIEVTYTHPALPAPTTTRIDLEVVLAFTDLKYATPLVSYQNEPTKVVLWGDNLDQLTEQQLSTLLEGLGSYTRVNANEIELQINTNLSAGSYPLQVNNLLGLNRSAAQIIVRAKPNFPVGELTLQRKANQVIYDAQREKFYVSEGYGSNAIYSLSHDNTGWSWSALPIENPASMALTRDGSQLIVGTYECSVWEIDLGQLLITQPNGPTDCYYDYYGAINQFYNGLTVIADTNQWPSMYSYPSWGAIPFDLPSEHSPEVVFSEQGTHMIWAGGPTISSAQTAYVYNARTNVMNILNTVGDRYYLQSLFSISADGSRIAHFNDIYDAQLHYLGALGDLTRSSTDKVGISPDGNNAAIFVEASKSIRIFDISSPAGIFIESSPSISLDASMTRVQNIVFSRDNAYLFVFADSYDTNISKMYVYKL</sequence>
<dbReference type="PROSITE" id="PS51257">
    <property type="entry name" value="PROKAR_LIPOPROTEIN"/>
    <property type="match status" value="1"/>
</dbReference>
<reference evidence="3" key="1">
    <citation type="journal article" date="2019" name="Int. J. Syst. Evol. Microbiol.">
        <title>The Global Catalogue of Microorganisms (GCM) 10K type strain sequencing project: providing services to taxonomists for standard genome sequencing and annotation.</title>
        <authorList>
            <consortium name="The Broad Institute Genomics Platform"/>
            <consortium name="The Broad Institute Genome Sequencing Center for Infectious Disease"/>
            <person name="Wu L."/>
            <person name="Ma J."/>
        </authorList>
    </citation>
    <scope>NUCLEOTIDE SEQUENCE [LARGE SCALE GENOMIC DNA]</scope>
    <source>
        <strain evidence="3">CECT 8570</strain>
    </source>
</reference>
<dbReference type="EMBL" id="JBHSCX010000002">
    <property type="protein sequence ID" value="MFC4360931.1"/>
    <property type="molecule type" value="Genomic_DNA"/>
</dbReference>
<feature type="chain" id="PRO_5046398956" evidence="1">
    <location>
        <begin position="21"/>
        <end position="727"/>
    </location>
</feature>
<accession>A0ABV8UZ72</accession>
<dbReference type="RefSeq" id="WP_290261892.1">
    <property type="nucleotide sequence ID" value="NZ_JAUFQG010000004.1"/>
</dbReference>
<name>A0ABV8UZ72_9GAMM</name>
<proteinExistence type="predicted"/>
<evidence type="ECO:0000313" key="2">
    <source>
        <dbReference type="EMBL" id="MFC4360931.1"/>
    </source>
</evidence>
<dbReference type="Proteomes" id="UP001595840">
    <property type="component" value="Unassembled WGS sequence"/>
</dbReference>
<dbReference type="SUPFAM" id="SSF69322">
    <property type="entry name" value="Tricorn protease domain 2"/>
    <property type="match status" value="1"/>
</dbReference>
<protein>
    <submittedName>
        <fullName evidence="2">Uncharacterized protein</fullName>
    </submittedName>
</protein>
<evidence type="ECO:0000313" key="3">
    <source>
        <dbReference type="Proteomes" id="UP001595840"/>
    </source>
</evidence>